<accession>A0A1M5SEF8</accession>
<gene>
    <name evidence="1" type="ORF">SAMN02744040_01734</name>
</gene>
<dbReference type="Proteomes" id="UP000242520">
    <property type="component" value="Unassembled WGS sequence"/>
</dbReference>
<dbReference type="EMBL" id="FQXH01000019">
    <property type="protein sequence ID" value="SHH36810.1"/>
    <property type="molecule type" value="Genomic_DNA"/>
</dbReference>
<sequence>MGKYYKKIIEILYIEIIIFNERSKMFDWGMLEYEKKIYIGSR</sequence>
<dbReference type="STRING" id="1123350.SAMN02744040_01734"/>
<reference evidence="2" key="1">
    <citation type="submission" date="2016-11" db="EMBL/GenBank/DDBJ databases">
        <authorList>
            <person name="Varghese N."/>
            <person name="Submissions S."/>
        </authorList>
    </citation>
    <scope>NUCLEOTIDE SEQUENCE [LARGE SCALE GENOMIC DNA]</scope>
    <source>
        <strain evidence="2">DSM 15285</strain>
    </source>
</reference>
<evidence type="ECO:0000313" key="2">
    <source>
        <dbReference type="Proteomes" id="UP000242520"/>
    </source>
</evidence>
<protein>
    <submittedName>
        <fullName evidence="1">Uncharacterized protein</fullName>
    </submittedName>
</protein>
<keyword evidence="2" id="KW-1185">Reference proteome</keyword>
<evidence type="ECO:0000313" key="1">
    <source>
        <dbReference type="EMBL" id="SHH36810.1"/>
    </source>
</evidence>
<proteinExistence type="predicted"/>
<name>A0A1M5SEF8_9FIRM</name>
<dbReference type="AlphaFoldDB" id="A0A1M5SEF8"/>
<organism evidence="1 2">
    <name type="scientific">Tepidibacter thalassicus DSM 15285</name>
    <dbReference type="NCBI Taxonomy" id="1123350"/>
    <lineage>
        <taxon>Bacteria</taxon>
        <taxon>Bacillati</taxon>
        <taxon>Bacillota</taxon>
        <taxon>Clostridia</taxon>
        <taxon>Peptostreptococcales</taxon>
        <taxon>Peptostreptococcaceae</taxon>
        <taxon>Tepidibacter</taxon>
    </lineage>
</organism>